<gene>
    <name evidence="1" type="ORF">LCGC14_2483850</name>
</gene>
<accession>A0A0F9B7I0</accession>
<organism evidence="1">
    <name type="scientific">marine sediment metagenome</name>
    <dbReference type="NCBI Taxonomy" id="412755"/>
    <lineage>
        <taxon>unclassified sequences</taxon>
        <taxon>metagenomes</taxon>
        <taxon>ecological metagenomes</taxon>
    </lineage>
</organism>
<sequence>MSVAHGLWAWCSTGVTVTHMDAFIDIEDTIDPTILPPPPVTDKVIGTGPKKDGGPILQDRYGHLLPHGTLIAKTWDESWIRKVIEVEKSKGYAICGAKRKTTDLSLDDIESEEQAKLVCKRRAGWDTPHTGEGRCRTHGGMASIANTIHGGYSLIKHNKLGPRIEEFFTNVKMMDITTAIATTYAAADAMLEGEDEITAQRAMDLAAIMTRIANMIKQHNDIQEKRRISIEVPEFMAWAEYFYELAVKHILQAGGDPAPFLRDAQTFYDRTVTIVVGPQAGGNRLGTSGEVSDLSNEGVPRP</sequence>
<proteinExistence type="predicted"/>
<evidence type="ECO:0000313" key="1">
    <source>
        <dbReference type="EMBL" id="KKL17610.1"/>
    </source>
</evidence>
<reference evidence="1" key="1">
    <citation type="journal article" date="2015" name="Nature">
        <title>Complex archaea that bridge the gap between prokaryotes and eukaryotes.</title>
        <authorList>
            <person name="Spang A."/>
            <person name="Saw J.H."/>
            <person name="Jorgensen S.L."/>
            <person name="Zaremba-Niedzwiedzka K."/>
            <person name="Martijn J."/>
            <person name="Lind A.E."/>
            <person name="van Eijk R."/>
            <person name="Schleper C."/>
            <person name="Guy L."/>
            <person name="Ettema T.J."/>
        </authorList>
    </citation>
    <scope>NUCLEOTIDE SEQUENCE</scope>
</reference>
<protein>
    <submittedName>
        <fullName evidence="1">Uncharacterized protein</fullName>
    </submittedName>
</protein>
<dbReference type="AlphaFoldDB" id="A0A0F9B7I0"/>
<name>A0A0F9B7I0_9ZZZZ</name>
<comment type="caution">
    <text evidence="1">The sequence shown here is derived from an EMBL/GenBank/DDBJ whole genome shotgun (WGS) entry which is preliminary data.</text>
</comment>
<dbReference type="EMBL" id="LAZR01039192">
    <property type="protein sequence ID" value="KKL17610.1"/>
    <property type="molecule type" value="Genomic_DNA"/>
</dbReference>